<feature type="signal peptide" evidence="1">
    <location>
        <begin position="1"/>
        <end position="30"/>
    </location>
</feature>
<dbReference type="KEGG" id="rge:RGE_19240"/>
<dbReference type="InterPro" id="IPR021333">
    <property type="entry name" value="DUF2946"/>
</dbReference>
<sequence length="126" mass="12952">MSKRGRHPFALWIAALVILMASLAPSVSQALGFARSAAAVEICTAHGSVWVDADTGDETDGPASAGHLFEHCPFCSLHAPALGLPPAPLALPGVPPGAEPLPRAFLAAARTPHAWVTAQPRAPPRA</sequence>
<proteinExistence type="predicted"/>
<feature type="chain" id="PRO_5003628359" description="DUF2946 family protein" evidence="1">
    <location>
        <begin position="31"/>
        <end position="126"/>
    </location>
</feature>
<organism evidence="2 3">
    <name type="scientific">Rubrivivax gelatinosus (strain NBRC 100245 / IL144)</name>
    <dbReference type="NCBI Taxonomy" id="983917"/>
    <lineage>
        <taxon>Bacteria</taxon>
        <taxon>Pseudomonadati</taxon>
        <taxon>Pseudomonadota</taxon>
        <taxon>Betaproteobacteria</taxon>
        <taxon>Burkholderiales</taxon>
        <taxon>Sphaerotilaceae</taxon>
        <taxon>Rubrivivax</taxon>
    </lineage>
</organism>
<dbReference type="EMBL" id="AP012320">
    <property type="protein sequence ID" value="BAL95265.1"/>
    <property type="molecule type" value="Genomic_DNA"/>
</dbReference>
<keyword evidence="3" id="KW-1185">Reference proteome</keyword>
<keyword evidence="1" id="KW-0732">Signal</keyword>
<dbReference type="Proteomes" id="UP000007883">
    <property type="component" value="Chromosome"/>
</dbReference>
<dbReference type="HOGENOM" id="CLU_123889_1_0_4"/>
<evidence type="ECO:0000313" key="3">
    <source>
        <dbReference type="Proteomes" id="UP000007883"/>
    </source>
</evidence>
<accession>I0HQH8</accession>
<protein>
    <recommendedName>
        <fullName evidence="4">DUF2946 family protein</fullName>
    </recommendedName>
</protein>
<dbReference type="RefSeq" id="WP_014428128.1">
    <property type="nucleotide sequence ID" value="NC_017075.1"/>
</dbReference>
<name>I0HQH8_RUBGI</name>
<evidence type="ECO:0000256" key="1">
    <source>
        <dbReference type="SAM" id="SignalP"/>
    </source>
</evidence>
<evidence type="ECO:0000313" key="2">
    <source>
        <dbReference type="EMBL" id="BAL95265.1"/>
    </source>
</evidence>
<dbReference type="AlphaFoldDB" id="I0HQH8"/>
<dbReference type="eggNOG" id="ENOG5030T7K">
    <property type="taxonomic scope" value="Bacteria"/>
</dbReference>
<dbReference type="STRING" id="983917.RGE_19240"/>
<dbReference type="Pfam" id="PF11162">
    <property type="entry name" value="DUF2946"/>
    <property type="match status" value="1"/>
</dbReference>
<gene>
    <name evidence="2" type="ordered locus">RGE_19240</name>
</gene>
<dbReference type="PATRIC" id="fig|983917.3.peg.1857"/>
<evidence type="ECO:0008006" key="4">
    <source>
        <dbReference type="Google" id="ProtNLM"/>
    </source>
</evidence>
<reference evidence="2 3" key="1">
    <citation type="journal article" date="2012" name="J. Bacteriol.">
        <title>Complete genome sequence of phototrophic betaproteobacterium Rubrivivax gelatinosus IL144.</title>
        <authorList>
            <person name="Nagashima S."/>
            <person name="Kamimura A."/>
            <person name="Shimizu T."/>
            <person name="Nakamura-isaki S."/>
            <person name="Aono E."/>
            <person name="Sakamoto K."/>
            <person name="Ichikawa N."/>
            <person name="Nakazawa H."/>
            <person name="Sekine M."/>
            <person name="Yamazaki S."/>
            <person name="Fujita N."/>
            <person name="Shimada K."/>
            <person name="Hanada S."/>
            <person name="Nagashima K.V.P."/>
        </authorList>
    </citation>
    <scope>NUCLEOTIDE SEQUENCE [LARGE SCALE GENOMIC DNA]</scope>
    <source>
        <strain evidence="3">NBRC 100245 / IL144</strain>
    </source>
</reference>